<dbReference type="InterPro" id="IPR001828">
    <property type="entry name" value="ANF_lig-bd_rcpt"/>
</dbReference>
<dbReference type="EMBL" id="UZAH01039939">
    <property type="protein sequence ID" value="VDP57503.1"/>
    <property type="molecule type" value="Genomic_DNA"/>
</dbReference>
<keyword evidence="5 7" id="KW-0472">Membrane</keyword>
<name>A0A3P8II64_HELPZ</name>
<protein>
    <recommendedName>
        <fullName evidence="8">Receptor ligand binding region domain-containing protein</fullName>
    </recommendedName>
</protein>
<dbReference type="Pfam" id="PF01094">
    <property type="entry name" value="ANF_receptor"/>
    <property type="match status" value="1"/>
</dbReference>
<evidence type="ECO:0000256" key="4">
    <source>
        <dbReference type="ARBA" id="ARBA00022989"/>
    </source>
</evidence>
<dbReference type="InterPro" id="IPR050401">
    <property type="entry name" value="Cyclic_nucleotide_synthase"/>
</dbReference>
<dbReference type="Gene3D" id="3.40.50.2300">
    <property type="match status" value="1"/>
</dbReference>
<keyword evidence="6" id="KW-0456">Lyase</keyword>
<reference evidence="9" key="1">
    <citation type="submission" date="2018-11" db="EMBL/GenBank/DDBJ databases">
        <authorList>
            <consortium name="Pathogen Informatics"/>
        </authorList>
    </citation>
    <scope>NUCLEOTIDE SEQUENCE [LARGE SCALE GENOMIC DNA]</scope>
</reference>
<organism evidence="9">
    <name type="scientific">Heligmosomoides polygyrus</name>
    <name type="common">Parasitic roundworm</name>
    <dbReference type="NCBI Taxonomy" id="6339"/>
    <lineage>
        <taxon>Eukaryota</taxon>
        <taxon>Metazoa</taxon>
        <taxon>Ecdysozoa</taxon>
        <taxon>Nematoda</taxon>
        <taxon>Chromadorea</taxon>
        <taxon>Rhabditida</taxon>
        <taxon>Rhabditina</taxon>
        <taxon>Rhabditomorpha</taxon>
        <taxon>Strongyloidea</taxon>
        <taxon>Heligmosomidae</taxon>
        <taxon>Heligmosomoides</taxon>
    </lineage>
</organism>
<evidence type="ECO:0000256" key="1">
    <source>
        <dbReference type="ARBA" id="ARBA00004370"/>
    </source>
</evidence>
<evidence type="ECO:0000259" key="8">
    <source>
        <dbReference type="Pfam" id="PF01094"/>
    </source>
</evidence>
<evidence type="ECO:0000256" key="3">
    <source>
        <dbReference type="ARBA" id="ARBA00022741"/>
    </source>
</evidence>
<dbReference type="GO" id="GO:0000166">
    <property type="term" value="F:nucleotide binding"/>
    <property type="evidence" value="ECO:0007669"/>
    <property type="project" value="UniProtKB-KW"/>
</dbReference>
<dbReference type="InterPro" id="IPR028082">
    <property type="entry name" value="Peripla_BP_I"/>
</dbReference>
<feature type="domain" description="Receptor ligand binding region" evidence="8">
    <location>
        <begin position="57"/>
        <end position="142"/>
    </location>
</feature>
<evidence type="ECO:0000256" key="6">
    <source>
        <dbReference type="ARBA" id="ARBA00023239"/>
    </source>
</evidence>
<sequence length="356" mass="39117">MLSNVPTYTIEVGQHSLRLANAVVRGLNPVDLDPSGSNASQVEAFKSRVVARVRADPLYCATPACLNNTGQTMGSFARHLHDAFYMYASSLAKADAVQPDGRKNASTMKKAMEGTFQGLTGTVTVGANSSRVPNYVVYGLDRSAEQQTFIRISFVDETDVNLVATYADESTSIWATRDGKRPLTTPLCGYSGTDCPLSFWEQYLIYIAVGGSLALLLLITLLCLATSLVRAKRQAMMTANAEWQIPFLTLAPVKSDGQSRRSLQSGPSTITKDSTFHSEDSKFELYSMNKEPVLVTKHNTMPLTRSKQYTFIKVAFLVKKVSNGGCCVQYLHPECALRSTVQILMIGDIRRHMKDN</sequence>
<proteinExistence type="predicted"/>
<dbReference type="GO" id="GO:0004016">
    <property type="term" value="F:adenylate cyclase activity"/>
    <property type="evidence" value="ECO:0007669"/>
    <property type="project" value="TreeGrafter"/>
</dbReference>
<evidence type="ECO:0000256" key="7">
    <source>
        <dbReference type="SAM" id="Phobius"/>
    </source>
</evidence>
<keyword evidence="2 7" id="KW-0812">Transmembrane</keyword>
<evidence type="ECO:0000256" key="2">
    <source>
        <dbReference type="ARBA" id="ARBA00022692"/>
    </source>
</evidence>
<dbReference type="GO" id="GO:0005886">
    <property type="term" value="C:plasma membrane"/>
    <property type="evidence" value="ECO:0007669"/>
    <property type="project" value="TreeGrafter"/>
</dbReference>
<keyword evidence="3" id="KW-0547">Nucleotide-binding</keyword>
<evidence type="ECO:0000256" key="5">
    <source>
        <dbReference type="ARBA" id="ARBA00023136"/>
    </source>
</evidence>
<gene>
    <name evidence="9" type="ORF">HPBE_LOCUS26422</name>
</gene>
<dbReference type="PANTHER" id="PTHR11920:SF495">
    <property type="entry name" value="RECEPTOR-TYPE GUANYLATE CYCLASE GCY-7"/>
    <property type="match status" value="1"/>
</dbReference>
<dbReference type="GO" id="GO:0007168">
    <property type="term" value="P:receptor guanylyl cyclase signaling pathway"/>
    <property type="evidence" value="ECO:0007669"/>
    <property type="project" value="TreeGrafter"/>
</dbReference>
<evidence type="ECO:0000313" key="9">
    <source>
        <dbReference type="EMBL" id="VDP57503.1"/>
    </source>
</evidence>
<dbReference type="PANTHER" id="PTHR11920">
    <property type="entry name" value="GUANYLYL CYCLASE"/>
    <property type="match status" value="1"/>
</dbReference>
<dbReference type="OrthoDB" id="4062651at2759"/>
<dbReference type="GO" id="GO:0001653">
    <property type="term" value="F:peptide receptor activity"/>
    <property type="evidence" value="ECO:0007669"/>
    <property type="project" value="TreeGrafter"/>
</dbReference>
<dbReference type="AlphaFoldDB" id="A0A3P8II64"/>
<comment type="subcellular location">
    <subcellularLocation>
        <location evidence="1">Membrane</location>
    </subcellularLocation>
</comment>
<accession>A0A3P8II64</accession>
<feature type="transmembrane region" description="Helical" evidence="7">
    <location>
        <begin position="203"/>
        <end position="229"/>
    </location>
</feature>
<dbReference type="GO" id="GO:0004383">
    <property type="term" value="F:guanylate cyclase activity"/>
    <property type="evidence" value="ECO:0007669"/>
    <property type="project" value="TreeGrafter"/>
</dbReference>
<dbReference type="SUPFAM" id="SSF53822">
    <property type="entry name" value="Periplasmic binding protein-like I"/>
    <property type="match status" value="1"/>
</dbReference>
<keyword evidence="4 7" id="KW-1133">Transmembrane helix</keyword>